<dbReference type="PaxDb" id="880073-Calab_0090"/>
<evidence type="ECO:0000256" key="1">
    <source>
        <dbReference type="SAM" id="SignalP"/>
    </source>
</evidence>
<dbReference type="SUPFAM" id="SSF48452">
    <property type="entry name" value="TPR-like"/>
    <property type="match status" value="1"/>
</dbReference>
<dbReference type="STRING" id="880073.Cabys_2875"/>
<dbReference type="Gene3D" id="1.25.40.10">
    <property type="entry name" value="Tetratricopeptide repeat domain"/>
    <property type="match status" value="1"/>
</dbReference>
<reference evidence="3 4" key="1">
    <citation type="submission" date="2011-09" db="EMBL/GenBank/DDBJ databases">
        <title>The permanent draft genome of Caldithrix abyssi DSM 13497.</title>
        <authorList>
            <consortium name="US DOE Joint Genome Institute (JGI-PGF)"/>
            <person name="Lucas S."/>
            <person name="Han J."/>
            <person name="Lapidus A."/>
            <person name="Bruce D."/>
            <person name="Goodwin L."/>
            <person name="Pitluck S."/>
            <person name="Peters L."/>
            <person name="Kyrpides N."/>
            <person name="Mavromatis K."/>
            <person name="Ivanova N."/>
            <person name="Mikhailova N."/>
            <person name="Chertkov O."/>
            <person name="Detter J.C."/>
            <person name="Tapia R."/>
            <person name="Han C."/>
            <person name="Land M."/>
            <person name="Hauser L."/>
            <person name="Markowitz V."/>
            <person name="Cheng J.-F."/>
            <person name="Hugenholtz P."/>
            <person name="Woyke T."/>
            <person name="Wu D."/>
            <person name="Spring S."/>
            <person name="Brambilla E."/>
            <person name="Klenk H.-P."/>
            <person name="Eisen J.A."/>
        </authorList>
    </citation>
    <scope>NUCLEOTIDE SEQUENCE [LARGE SCALE GENOMIC DNA]</scope>
    <source>
        <strain evidence="3 4">DSM 13497</strain>
    </source>
</reference>
<dbReference type="InterPro" id="IPR011990">
    <property type="entry name" value="TPR-like_helical_dom_sf"/>
</dbReference>
<dbReference type="HOGENOM" id="CLU_810581_0_0_0"/>
<dbReference type="eggNOG" id="COG0457">
    <property type="taxonomic scope" value="Bacteria"/>
</dbReference>
<organism evidence="3 4">
    <name type="scientific">Caldithrix abyssi DSM 13497</name>
    <dbReference type="NCBI Taxonomy" id="880073"/>
    <lineage>
        <taxon>Bacteria</taxon>
        <taxon>Pseudomonadati</taxon>
        <taxon>Calditrichota</taxon>
        <taxon>Calditrichia</taxon>
        <taxon>Calditrichales</taxon>
        <taxon>Calditrichaceae</taxon>
        <taxon>Caldithrix</taxon>
    </lineage>
</organism>
<protein>
    <submittedName>
        <fullName evidence="2">Tetratricopeptide repeat-containing protein</fullName>
    </submittedName>
</protein>
<dbReference type="RefSeq" id="WP_006926616.1">
    <property type="nucleotide sequence ID" value="NZ_CM001402.1"/>
</dbReference>
<dbReference type="Proteomes" id="UP000004671">
    <property type="component" value="Chromosome"/>
</dbReference>
<reference evidence="2 5" key="2">
    <citation type="submission" date="2016-11" db="EMBL/GenBank/DDBJ databases">
        <title>Genomic analysis of Caldithrix abyssi and proposal of a novel bacterial phylum Caldithrichaeota.</title>
        <authorList>
            <person name="Kublanov I."/>
            <person name="Sigalova O."/>
            <person name="Gavrilov S."/>
            <person name="Lebedinsky A."/>
            <person name="Ivanova N."/>
            <person name="Daum C."/>
            <person name="Reddy T."/>
            <person name="Klenk H.P."/>
            <person name="Goker M."/>
            <person name="Reva O."/>
            <person name="Miroshnichenko M."/>
            <person name="Kyprides N."/>
            <person name="Woyke T."/>
            <person name="Gelfand M."/>
        </authorList>
    </citation>
    <scope>NUCLEOTIDE SEQUENCE [LARGE SCALE GENOMIC DNA]</scope>
    <source>
        <strain evidence="2 5">LF13</strain>
    </source>
</reference>
<dbReference type="Proteomes" id="UP000183868">
    <property type="component" value="Chromosome"/>
</dbReference>
<sequence length="342" mass="40228" precursor="true">MKFALNVLLALSVTLSSAARLQASDDAWIEKVMAWTIDGYFQKAEDFLNERIARTDSAISPCFYLASVLNSKMTHFENIDDAGKFEHLLTYIIKKSNERLEQKDLSDSALAKYYFYRGSAYGYLAYFQGQNGRWVKALENGIKAIKDLTACTEIDSAMYEAYLGLGTYKYWRSTKLKFVLWLPFLADQREEGIADIKRALRSSSNSRYMAMHQLIYILIDYKHYDEALQYAREAIARFPESQFMWWAYAHVYYKRHGYPQAVKAYQHLLKLIERHPESNPSHWLDCQLRIAELYRRMGQNDLARRAAEKIWQKRSEFPETEKNRKRLARAERLLQELNEGQY</sequence>
<name>H1XXS1_CALAY</name>
<keyword evidence="4" id="KW-1185">Reference proteome</keyword>
<evidence type="ECO:0000313" key="4">
    <source>
        <dbReference type="Proteomes" id="UP000004671"/>
    </source>
</evidence>
<evidence type="ECO:0000313" key="2">
    <source>
        <dbReference type="EMBL" id="APF19623.1"/>
    </source>
</evidence>
<dbReference type="OrthoDB" id="1441430at2"/>
<keyword evidence="1" id="KW-0732">Signal</keyword>
<dbReference type="KEGG" id="caby:Cabys_2875"/>
<evidence type="ECO:0000313" key="3">
    <source>
        <dbReference type="EMBL" id="EHO39744.1"/>
    </source>
</evidence>
<feature type="signal peptide" evidence="1">
    <location>
        <begin position="1"/>
        <end position="18"/>
    </location>
</feature>
<dbReference type="AlphaFoldDB" id="H1XXS1"/>
<evidence type="ECO:0000313" key="5">
    <source>
        <dbReference type="Proteomes" id="UP000183868"/>
    </source>
</evidence>
<dbReference type="InParanoid" id="H1XXS1"/>
<proteinExistence type="predicted"/>
<dbReference type="EMBL" id="CM001402">
    <property type="protein sequence ID" value="EHO39744.1"/>
    <property type="molecule type" value="Genomic_DNA"/>
</dbReference>
<gene>
    <name evidence="2" type="ORF">Cabys_2875</name>
    <name evidence="3" type="ORF">Calab_0090</name>
</gene>
<dbReference type="EMBL" id="CP018099">
    <property type="protein sequence ID" value="APF19623.1"/>
    <property type="molecule type" value="Genomic_DNA"/>
</dbReference>
<feature type="chain" id="PRO_5010834679" evidence="1">
    <location>
        <begin position="19"/>
        <end position="342"/>
    </location>
</feature>
<accession>H1XXS1</accession>